<feature type="domain" description="6-hydroxymethylpterin diphosphokinase MptE-like" evidence="1">
    <location>
        <begin position="41"/>
        <end position="199"/>
    </location>
</feature>
<evidence type="ECO:0000259" key="1">
    <source>
        <dbReference type="Pfam" id="PF01973"/>
    </source>
</evidence>
<keyword evidence="3" id="KW-1185">Reference proteome</keyword>
<dbReference type="InterPro" id="IPR002826">
    <property type="entry name" value="MptE-like"/>
</dbReference>
<dbReference type="RefSeq" id="WP_408622702.1">
    <property type="nucleotide sequence ID" value="NZ_JBEQCT010000002.1"/>
</dbReference>
<evidence type="ECO:0000313" key="3">
    <source>
        <dbReference type="Proteomes" id="UP001629953"/>
    </source>
</evidence>
<evidence type="ECO:0000313" key="2">
    <source>
        <dbReference type="EMBL" id="MFM2484520.1"/>
    </source>
</evidence>
<reference evidence="2 3" key="1">
    <citation type="journal article" date="2013" name="Int. J. Syst. Evol. Microbiol.">
        <title>Celerinatantimonas yamalensis sp. nov., a cold-adapted diazotrophic bacterium from a cold permafrost brine.</title>
        <authorList>
            <person name="Shcherbakova V."/>
            <person name="Chuvilskaya N."/>
            <person name="Rivkina E."/>
            <person name="Demidov N."/>
            <person name="Uchaeva V."/>
            <person name="Suetin S."/>
            <person name="Suzina N."/>
            <person name="Gilichinsky D."/>
        </authorList>
    </citation>
    <scope>NUCLEOTIDE SEQUENCE [LARGE SCALE GENOMIC DNA]</scope>
    <source>
        <strain evidence="2 3">C7</strain>
    </source>
</reference>
<dbReference type="Pfam" id="PF01973">
    <property type="entry name" value="MptE-like"/>
    <property type="match status" value="1"/>
</dbReference>
<comment type="caution">
    <text evidence="2">The sequence shown here is derived from an EMBL/GenBank/DDBJ whole genome shotgun (WGS) entry which is preliminary data.</text>
</comment>
<accession>A0ABW9G4C2</accession>
<dbReference type="EMBL" id="JBEQCT010000002">
    <property type="protein sequence ID" value="MFM2484520.1"/>
    <property type="molecule type" value="Genomic_DNA"/>
</dbReference>
<sequence>MCIYERNTKEKIDDIYFEIINKLRCIKFIYDRVFKGKHKQLKKNIDLKDNHKNKRCFVIGNGPSINKQDLTLLKDEIVFMVNRAFLDSRYEIIKPKYHVIVDPKLVTGEWSISFLDEIAKKNPDVTFLLNSGWYNLDILKPYKEKYNIYWIDGSLTITPMFFNKRIDLTKRTYSNAVVEHGITAAIYMGCDVINIMGVDGNGLCYSLLGRTDSHSYGHNPEDLTMSFQTIIRSLNSMSNSLRKWHHLFEYCSKNEIKLNNLTKSGILKINNLSFDEYIKEK</sequence>
<name>A0ABW9G4C2_9GAMM</name>
<protein>
    <submittedName>
        <fullName evidence="2">6-hydroxymethylpterin diphosphokinase MptE-like protein</fullName>
    </submittedName>
</protein>
<dbReference type="Gene3D" id="3.90.1480.10">
    <property type="entry name" value="Alpha-2,3-sialyltransferase"/>
    <property type="match status" value="1"/>
</dbReference>
<dbReference type="Proteomes" id="UP001629953">
    <property type="component" value="Unassembled WGS sequence"/>
</dbReference>
<organism evidence="2 3">
    <name type="scientific">Celerinatantimonas yamalensis</name>
    <dbReference type="NCBI Taxonomy" id="559956"/>
    <lineage>
        <taxon>Bacteria</taxon>
        <taxon>Pseudomonadati</taxon>
        <taxon>Pseudomonadota</taxon>
        <taxon>Gammaproteobacteria</taxon>
        <taxon>Celerinatantimonadaceae</taxon>
        <taxon>Celerinatantimonas</taxon>
    </lineage>
</organism>
<proteinExistence type="predicted"/>
<gene>
    <name evidence="2" type="ORF">ABUE30_05470</name>
</gene>